<protein>
    <recommendedName>
        <fullName evidence="13">8-oxo-dGTP diphosphatase</fullName>
        <ecNumber evidence="12">3.6.1.55</ecNumber>
    </recommendedName>
    <alternativeName>
        <fullName evidence="16">7,8-dihydro-8-oxoguanine-triphosphatase</fullName>
    </alternativeName>
    <alternativeName>
        <fullName evidence="15">Mutator protein MutT</fullName>
    </alternativeName>
    <alternativeName>
        <fullName evidence="14">dGTP pyrophosphohydrolase</fullName>
    </alternativeName>
</protein>
<dbReference type="AlphaFoldDB" id="E1K1G6"/>
<evidence type="ECO:0000256" key="8">
    <source>
        <dbReference type="ARBA" id="ARBA00022842"/>
    </source>
</evidence>
<dbReference type="EMBL" id="AECZ01000040">
    <property type="protein sequence ID" value="EFL49521.1"/>
    <property type="molecule type" value="Genomic_DNA"/>
</dbReference>
<keyword evidence="3" id="KW-0515">Mutator protein</keyword>
<sequence length="138" mass="15502">MNCAPKNVTVVAAIIWKDGRYLGVKRPEGKPMAGQYEFPGGKVEPDESVQAALMRELGEELDITPTSIAFFKEKEHAYVHLAVHLHFFHIRAYEGEIKPLEGQEMEWLTPQEGASRPFLEADREIVEQLAVLGDAVLQ</sequence>
<comment type="cofactor">
    <cofactor evidence="1">
        <name>Mg(2+)</name>
        <dbReference type="ChEBI" id="CHEBI:18420"/>
    </cofactor>
</comment>
<dbReference type="eggNOG" id="COG0494">
    <property type="taxonomic scope" value="Bacteria"/>
</dbReference>
<dbReference type="PANTHER" id="PTHR47707">
    <property type="entry name" value="8-OXO-DGTP DIPHOSPHATASE"/>
    <property type="match status" value="1"/>
</dbReference>
<dbReference type="GO" id="GO:0044715">
    <property type="term" value="F:8-oxo-dGDP phosphatase activity"/>
    <property type="evidence" value="ECO:0007669"/>
    <property type="project" value="TreeGrafter"/>
</dbReference>
<dbReference type="InterPro" id="IPR015797">
    <property type="entry name" value="NUDIX_hydrolase-like_dom_sf"/>
</dbReference>
<evidence type="ECO:0000256" key="4">
    <source>
        <dbReference type="ARBA" id="ARBA00022705"/>
    </source>
</evidence>
<evidence type="ECO:0000256" key="11">
    <source>
        <dbReference type="ARBA" id="ARBA00036904"/>
    </source>
</evidence>
<dbReference type="InterPro" id="IPR000086">
    <property type="entry name" value="NUDIX_hydrolase_dom"/>
</dbReference>
<dbReference type="GO" id="GO:0044716">
    <property type="term" value="F:8-oxo-GDP phosphatase activity"/>
    <property type="evidence" value="ECO:0007669"/>
    <property type="project" value="TreeGrafter"/>
</dbReference>
<dbReference type="InterPro" id="IPR020084">
    <property type="entry name" value="NUDIX_hydrolase_CS"/>
</dbReference>
<dbReference type="Pfam" id="PF14815">
    <property type="entry name" value="NUDIX_4"/>
    <property type="match status" value="1"/>
</dbReference>
<accession>E1K1G6</accession>
<dbReference type="PANTHER" id="PTHR47707:SF1">
    <property type="entry name" value="NUDIX HYDROLASE FAMILY PROTEIN"/>
    <property type="match status" value="1"/>
</dbReference>
<comment type="catalytic activity">
    <reaction evidence="10">
        <text>8-oxo-dGTP + H2O = 8-oxo-dGMP + diphosphate + H(+)</text>
        <dbReference type="Rhea" id="RHEA:31575"/>
        <dbReference type="ChEBI" id="CHEBI:15377"/>
        <dbReference type="ChEBI" id="CHEBI:15378"/>
        <dbReference type="ChEBI" id="CHEBI:33019"/>
        <dbReference type="ChEBI" id="CHEBI:63224"/>
        <dbReference type="ChEBI" id="CHEBI:77896"/>
        <dbReference type="EC" id="3.6.1.55"/>
    </reaction>
</comment>
<keyword evidence="4" id="KW-0235">DNA replication</keyword>
<dbReference type="SUPFAM" id="SSF55811">
    <property type="entry name" value="Nudix"/>
    <property type="match status" value="1"/>
</dbReference>
<keyword evidence="8" id="KW-0460">Magnesium</keyword>
<dbReference type="PROSITE" id="PS00893">
    <property type="entry name" value="NUDIX_BOX"/>
    <property type="match status" value="1"/>
</dbReference>
<dbReference type="CDD" id="cd03425">
    <property type="entry name" value="NUDIX_MutT_NudA_like"/>
    <property type="match status" value="1"/>
</dbReference>
<evidence type="ECO:0000256" key="9">
    <source>
        <dbReference type="ARBA" id="ARBA00023204"/>
    </source>
</evidence>
<evidence type="ECO:0000256" key="6">
    <source>
        <dbReference type="ARBA" id="ARBA00022763"/>
    </source>
</evidence>
<keyword evidence="19" id="KW-1185">Reference proteome</keyword>
<keyword evidence="9" id="KW-0234">DNA repair</keyword>
<dbReference type="OrthoDB" id="9810648at2"/>
<name>E1K1G6_SOLFR</name>
<evidence type="ECO:0000256" key="10">
    <source>
        <dbReference type="ARBA" id="ARBA00035861"/>
    </source>
</evidence>
<evidence type="ECO:0000256" key="12">
    <source>
        <dbReference type="ARBA" id="ARBA00038905"/>
    </source>
</evidence>
<evidence type="ECO:0000256" key="2">
    <source>
        <dbReference type="ARBA" id="ARBA00005582"/>
    </source>
</evidence>
<comment type="caution">
    <text evidence="18">The sequence shown here is derived from an EMBL/GenBank/DDBJ whole genome shotgun (WGS) entry which is preliminary data.</text>
</comment>
<reference evidence="18 19" key="1">
    <citation type="submission" date="2010-08" db="EMBL/GenBank/DDBJ databases">
        <title>The draft genome of Desulfovibrio fructosovorans JJ.</title>
        <authorList>
            <consortium name="US DOE Joint Genome Institute (JGI-PGF)"/>
            <person name="Lucas S."/>
            <person name="Copeland A."/>
            <person name="Lapidus A."/>
            <person name="Cheng J.-F."/>
            <person name="Bruce D."/>
            <person name="Goodwin L."/>
            <person name="Pitluck S."/>
            <person name="Land M.L."/>
            <person name="Hauser L."/>
            <person name="Chang Y.-J."/>
            <person name="Jeffries C."/>
            <person name="Wall J.D."/>
            <person name="Stahl D.A."/>
            <person name="Arkin A.P."/>
            <person name="Dehal P."/>
            <person name="Stolyar S.M."/>
            <person name="Hazen T.C."/>
            <person name="Woyke T.J."/>
        </authorList>
    </citation>
    <scope>NUCLEOTIDE SEQUENCE [LARGE SCALE GENOMIC DNA]</scope>
    <source>
        <strain evidence="18 19">JJ</strain>
    </source>
</reference>
<dbReference type="PROSITE" id="PS51462">
    <property type="entry name" value="NUDIX"/>
    <property type="match status" value="1"/>
</dbReference>
<gene>
    <name evidence="18" type="ORF">DesfrDRAFT_3716</name>
</gene>
<evidence type="ECO:0000313" key="19">
    <source>
        <dbReference type="Proteomes" id="UP000006250"/>
    </source>
</evidence>
<keyword evidence="7 18" id="KW-0378">Hydrolase</keyword>
<comment type="similarity">
    <text evidence="2">Belongs to the Nudix hydrolase family.</text>
</comment>
<evidence type="ECO:0000259" key="17">
    <source>
        <dbReference type="PROSITE" id="PS51462"/>
    </source>
</evidence>
<dbReference type="GO" id="GO:0006281">
    <property type="term" value="P:DNA repair"/>
    <property type="evidence" value="ECO:0007669"/>
    <property type="project" value="UniProtKB-KW"/>
</dbReference>
<dbReference type="Gene3D" id="3.90.79.10">
    <property type="entry name" value="Nucleoside Triphosphate Pyrophosphohydrolase"/>
    <property type="match status" value="1"/>
</dbReference>
<dbReference type="InterPro" id="IPR047127">
    <property type="entry name" value="MutT-like"/>
</dbReference>
<evidence type="ECO:0000256" key="7">
    <source>
        <dbReference type="ARBA" id="ARBA00022801"/>
    </source>
</evidence>
<evidence type="ECO:0000256" key="3">
    <source>
        <dbReference type="ARBA" id="ARBA00022457"/>
    </source>
</evidence>
<organism evidence="18 19">
    <name type="scientific">Solidesulfovibrio fructosivorans JJ]</name>
    <dbReference type="NCBI Taxonomy" id="596151"/>
    <lineage>
        <taxon>Bacteria</taxon>
        <taxon>Pseudomonadati</taxon>
        <taxon>Thermodesulfobacteriota</taxon>
        <taxon>Desulfovibrionia</taxon>
        <taxon>Desulfovibrionales</taxon>
        <taxon>Desulfovibrionaceae</taxon>
        <taxon>Solidesulfovibrio</taxon>
    </lineage>
</organism>
<evidence type="ECO:0000256" key="5">
    <source>
        <dbReference type="ARBA" id="ARBA00022723"/>
    </source>
</evidence>
<evidence type="ECO:0000256" key="15">
    <source>
        <dbReference type="ARBA" id="ARBA00041979"/>
    </source>
</evidence>
<keyword evidence="5" id="KW-0479">Metal-binding</keyword>
<comment type="catalytic activity">
    <reaction evidence="11">
        <text>8-oxo-GTP + H2O = 8-oxo-GMP + diphosphate + H(+)</text>
        <dbReference type="Rhea" id="RHEA:67616"/>
        <dbReference type="ChEBI" id="CHEBI:15377"/>
        <dbReference type="ChEBI" id="CHEBI:15378"/>
        <dbReference type="ChEBI" id="CHEBI:33019"/>
        <dbReference type="ChEBI" id="CHEBI:143553"/>
        <dbReference type="ChEBI" id="CHEBI:145694"/>
    </reaction>
</comment>
<dbReference type="RefSeq" id="WP_005996443.1">
    <property type="nucleotide sequence ID" value="NZ_AECZ01000040.1"/>
</dbReference>
<proteinExistence type="inferred from homology"/>
<keyword evidence="6" id="KW-0227">DNA damage</keyword>
<evidence type="ECO:0000256" key="14">
    <source>
        <dbReference type="ARBA" id="ARBA00041592"/>
    </source>
</evidence>
<evidence type="ECO:0000256" key="1">
    <source>
        <dbReference type="ARBA" id="ARBA00001946"/>
    </source>
</evidence>
<feature type="domain" description="Nudix hydrolase" evidence="17">
    <location>
        <begin position="5"/>
        <end position="131"/>
    </location>
</feature>
<dbReference type="STRING" id="596151.DesfrDRAFT_3716"/>
<dbReference type="GO" id="GO:0046872">
    <property type="term" value="F:metal ion binding"/>
    <property type="evidence" value="ECO:0007669"/>
    <property type="project" value="UniProtKB-KW"/>
</dbReference>
<dbReference type="Proteomes" id="UP000006250">
    <property type="component" value="Unassembled WGS sequence"/>
</dbReference>
<dbReference type="GO" id="GO:0035539">
    <property type="term" value="F:8-oxo-7,8-dihydrodeoxyguanosine triphosphate pyrophosphatase activity"/>
    <property type="evidence" value="ECO:0007669"/>
    <property type="project" value="UniProtKB-EC"/>
</dbReference>
<dbReference type="GO" id="GO:0008413">
    <property type="term" value="F:8-oxo-7,8-dihydroguanosine triphosphate pyrophosphatase activity"/>
    <property type="evidence" value="ECO:0007669"/>
    <property type="project" value="TreeGrafter"/>
</dbReference>
<evidence type="ECO:0000256" key="16">
    <source>
        <dbReference type="ARBA" id="ARBA00042798"/>
    </source>
</evidence>
<dbReference type="InterPro" id="IPR029119">
    <property type="entry name" value="MutY_C"/>
</dbReference>
<dbReference type="GO" id="GO:0006260">
    <property type="term" value="P:DNA replication"/>
    <property type="evidence" value="ECO:0007669"/>
    <property type="project" value="UniProtKB-KW"/>
</dbReference>
<evidence type="ECO:0000256" key="13">
    <source>
        <dbReference type="ARBA" id="ARBA00040794"/>
    </source>
</evidence>
<evidence type="ECO:0000313" key="18">
    <source>
        <dbReference type="EMBL" id="EFL49521.1"/>
    </source>
</evidence>
<dbReference type="EC" id="3.6.1.55" evidence="12"/>